<protein>
    <recommendedName>
        <fullName evidence="9">VPS37 C-terminal domain-containing protein</fullName>
    </recommendedName>
</protein>
<evidence type="ECO:0000256" key="7">
    <source>
        <dbReference type="SAM" id="Coils"/>
    </source>
</evidence>
<dbReference type="GO" id="GO:0006612">
    <property type="term" value="P:protein targeting to membrane"/>
    <property type="evidence" value="ECO:0007669"/>
    <property type="project" value="TreeGrafter"/>
</dbReference>
<dbReference type="OrthoDB" id="10260857at2759"/>
<keyword evidence="3 6" id="KW-0813">Transport</keyword>
<comment type="subcellular location">
    <subcellularLocation>
        <location evidence="1">Endosome</location>
    </subcellularLocation>
</comment>
<evidence type="ECO:0000259" key="9">
    <source>
        <dbReference type="PROSITE" id="PS51314"/>
    </source>
</evidence>
<evidence type="ECO:0000313" key="10">
    <source>
        <dbReference type="EMBL" id="ETN45947.1"/>
    </source>
</evidence>
<keyword evidence="4" id="KW-0967">Endosome</keyword>
<evidence type="ECO:0000256" key="4">
    <source>
        <dbReference type="ARBA" id="ARBA00022753"/>
    </source>
</evidence>
<gene>
    <name evidence="10" type="ORF">HMPREF1541_00129</name>
</gene>
<feature type="compositionally biased region" description="Low complexity" evidence="8">
    <location>
        <begin position="48"/>
        <end position="63"/>
    </location>
</feature>
<dbReference type="PANTHER" id="PTHR13678">
    <property type="entry name" value="VACUOLAR PROTEIN SORTING-ASSOCIATED PROTEIN 37"/>
    <property type="match status" value="1"/>
</dbReference>
<dbReference type="HOGENOM" id="CLU_088665_0_0_1"/>
<evidence type="ECO:0000256" key="3">
    <source>
        <dbReference type="ARBA" id="ARBA00022448"/>
    </source>
</evidence>
<feature type="coiled-coil region" evidence="7">
    <location>
        <begin position="118"/>
        <end position="152"/>
    </location>
</feature>
<dbReference type="GO" id="GO:0006623">
    <property type="term" value="P:protein targeting to vacuole"/>
    <property type="evidence" value="ECO:0007669"/>
    <property type="project" value="TreeGrafter"/>
</dbReference>
<dbReference type="eggNOG" id="ENOG502S268">
    <property type="taxonomic scope" value="Eukaryota"/>
</dbReference>
<dbReference type="EMBL" id="KB822711">
    <property type="protein sequence ID" value="ETN45947.1"/>
    <property type="molecule type" value="Genomic_DNA"/>
</dbReference>
<feature type="region of interest" description="Disordered" evidence="8">
    <location>
        <begin position="1"/>
        <end position="82"/>
    </location>
</feature>
<dbReference type="InterPro" id="IPR009851">
    <property type="entry name" value="Mod_r"/>
</dbReference>
<dbReference type="AlphaFoldDB" id="W2SB77"/>
<dbReference type="GO" id="GO:0000813">
    <property type="term" value="C:ESCRT I complex"/>
    <property type="evidence" value="ECO:0007669"/>
    <property type="project" value="TreeGrafter"/>
</dbReference>
<name>W2SB77_CYPE1</name>
<proteinExistence type="inferred from homology"/>
<dbReference type="GO" id="GO:0043162">
    <property type="term" value="P:ubiquitin-dependent protein catabolic process via the multivesicular body sorting pathway"/>
    <property type="evidence" value="ECO:0007669"/>
    <property type="project" value="TreeGrafter"/>
</dbReference>
<dbReference type="STRING" id="1220924.W2SB77"/>
<sequence>MSTSGAPPPPPPKPPGHISSADPSRSGTPLSQSQAQPAPPPPLPPNPTQSTPQQALPTQQHQQIPPPSHQNHWLPTTPSGASLASHTITDLHKLASSPAQLSALATSHPSYASSLAPLSQLLTQNLAAAQQLQSLESQLSHLRQQTAQLLLNHTSLQTQWRRKQGEMDDALSPWQPRAMYQRLVASITEQEALLRAMMESFLDGGGEDRFYDNGDGKASDKEVTEWIRRIREGATTLEKRREMRARWDEGRVGGWR</sequence>
<dbReference type="Pfam" id="PF07200">
    <property type="entry name" value="Mod_r"/>
    <property type="match status" value="1"/>
</dbReference>
<dbReference type="VEuPathDB" id="FungiDB:HMPREF1541_00129"/>
<keyword evidence="11" id="KW-1185">Reference proteome</keyword>
<keyword evidence="7" id="KW-0175">Coiled coil</keyword>
<evidence type="ECO:0000256" key="8">
    <source>
        <dbReference type="SAM" id="MobiDB-lite"/>
    </source>
</evidence>
<dbReference type="PANTHER" id="PTHR13678:SF2">
    <property type="entry name" value="VACUOLAR PROTEIN SORTING-ASSOCIATED PROTEIN 37A"/>
    <property type="match status" value="1"/>
</dbReference>
<evidence type="ECO:0000256" key="2">
    <source>
        <dbReference type="ARBA" id="ARBA00007617"/>
    </source>
</evidence>
<dbReference type="PROSITE" id="PS51314">
    <property type="entry name" value="VPS37_C"/>
    <property type="match status" value="1"/>
</dbReference>
<feature type="compositionally biased region" description="Polar residues" evidence="8">
    <location>
        <begin position="73"/>
        <end position="82"/>
    </location>
</feature>
<evidence type="ECO:0000256" key="6">
    <source>
        <dbReference type="PROSITE-ProRule" id="PRU00646"/>
    </source>
</evidence>
<feature type="compositionally biased region" description="Pro residues" evidence="8">
    <location>
        <begin position="37"/>
        <end position="47"/>
    </location>
</feature>
<dbReference type="Proteomes" id="UP000030752">
    <property type="component" value="Unassembled WGS sequence"/>
</dbReference>
<dbReference type="GeneID" id="19967468"/>
<dbReference type="InParanoid" id="W2SB77"/>
<feature type="compositionally biased region" description="Pro residues" evidence="8">
    <location>
        <begin position="1"/>
        <end position="15"/>
    </location>
</feature>
<organism evidence="10 11">
    <name type="scientific">Cyphellophora europaea (strain CBS 101466)</name>
    <name type="common">Phialophora europaea</name>
    <dbReference type="NCBI Taxonomy" id="1220924"/>
    <lineage>
        <taxon>Eukaryota</taxon>
        <taxon>Fungi</taxon>
        <taxon>Dikarya</taxon>
        <taxon>Ascomycota</taxon>
        <taxon>Pezizomycotina</taxon>
        <taxon>Eurotiomycetes</taxon>
        <taxon>Chaetothyriomycetidae</taxon>
        <taxon>Chaetothyriales</taxon>
        <taxon>Cyphellophoraceae</taxon>
        <taxon>Cyphellophora</taxon>
    </lineage>
</organism>
<evidence type="ECO:0000256" key="1">
    <source>
        <dbReference type="ARBA" id="ARBA00004177"/>
    </source>
</evidence>
<evidence type="ECO:0000313" key="11">
    <source>
        <dbReference type="Proteomes" id="UP000030752"/>
    </source>
</evidence>
<evidence type="ECO:0000256" key="5">
    <source>
        <dbReference type="ARBA" id="ARBA00022927"/>
    </source>
</evidence>
<feature type="domain" description="VPS37 C-terminal" evidence="9">
    <location>
        <begin position="157"/>
        <end position="256"/>
    </location>
</feature>
<keyword evidence="5 6" id="KW-0653">Protein transport</keyword>
<comment type="similarity">
    <text evidence="2">Belongs to the VPS37 family.</text>
</comment>
<dbReference type="RefSeq" id="XP_008710659.1">
    <property type="nucleotide sequence ID" value="XM_008712437.1"/>
</dbReference>
<reference evidence="10 11" key="1">
    <citation type="submission" date="2013-03" db="EMBL/GenBank/DDBJ databases">
        <title>The Genome Sequence of Phialophora europaea CBS 101466.</title>
        <authorList>
            <consortium name="The Broad Institute Genomics Platform"/>
            <person name="Cuomo C."/>
            <person name="de Hoog S."/>
            <person name="Gorbushina A."/>
            <person name="Walker B."/>
            <person name="Young S.K."/>
            <person name="Zeng Q."/>
            <person name="Gargeya S."/>
            <person name="Fitzgerald M."/>
            <person name="Haas B."/>
            <person name="Abouelleil A."/>
            <person name="Allen A.W."/>
            <person name="Alvarado L."/>
            <person name="Arachchi H.M."/>
            <person name="Berlin A.M."/>
            <person name="Chapman S.B."/>
            <person name="Gainer-Dewar J."/>
            <person name="Goldberg J."/>
            <person name="Griggs A."/>
            <person name="Gujja S."/>
            <person name="Hansen M."/>
            <person name="Howarth C."/>
            <person name="Imamovic A."/>
            <person name="Ireland A."/>
            <person name="Larimer J."/>
            <person name="McCowan C."/>
            <person name="Murphy C."/>
            <person name="Pearson M."/>
            <person name="Poon T.W."/>
            <person name="Priest M."/>
            <person name="Roberts A."/>
            <person name="Saif S."/>
            <person name="Shea T."/>
            <person name="Sisk P."/>
            <person name="Sykes S."/>
            <person name="Wortman J."/>
            <person name="Nusbaum C."/>
            <person name="Birren B."/>
        </authorList>
    </citation>
    <scope>NUCLEOTIDE SEQUENCE [LARGE SCALE GENOMIC DNA]</scope>
    <source>
        <strain evidence="10 11">CBS 101466</strain>
    </source>
</reference>
<accession>W2SB77</accession>